<keyword evidence="1" id="KW-0812">Transmembrane</keyword>
<name>A0ABX5XTE5_9BACT</name>
<evidence type="ECO:0000256" key="1">
    <source>
        <dbReference type="SAM" id="Phobius"/>
    </source>
</evidence>
<evidence type="ECO:0000313" key="3">
    <source>
        <dbReference type="Proteomes" id="UP000318081"/>
    </source>
</evidence>
<dbReference type="Proteomes" id="UP000318081">
    <property type="component" value="Chromosome"/>
</dbReference>
<dbReference type="EMBL" id="CP036432">
    <property type="protein sequence ID" value="QDV85293.1"/>
    <property type="molecule type" value="Genomic_DNA"/>
</dbReference>
<evidence type="ECO:0008006" key="4">
    <source>
        <dbReference type="Google" id="ProtNLM"/>
    </source>
</evidence>
<evidence type="ECO:0000313" key="2">
    <source>
        <dbReference type="EMBL" id="QDV85293.1"/>
    </source>
</evidence>
<feature type="transmembrane region" description="Helical" evidence="1">
    <location>
        <begin position="7"/>
        <end position="24"/>
    </location>
</feature>
<keyword evidence="3" id="KW-1185">Reference proteome</keyword>
<keyword evidence="1" id="KW-1133">Transmembrane helix</keyword>
<proteinExistence type="predicted"/>
<protein>
    <recommendedName>
        <fullName evidence="4">DUF2933 domain-containing protein</fullName>
    </recommendedName>
</protein>
<reference evidence="2 3" key="1">
    <citation type="submission" date="2019-02" db="EMBL/GenBank/DDBJ databases">
        <title>Deep-cultivation of Planctomycetes and their phenomic and genomic characterization uncovers novel biology.</title>
        <authorList>
            <person name="Wiegand S."/>
            <person name="Jogler M."/>
            <person name="Boedeker C."/>
            <person name="Pinto D."/>
            <person name="Vollmers J."/>
            <person name="Rivas-Marin E."/>
            <person name="Kohn T."/>
            <person name="Peeters S.H."/>
            <person name="Heuer A."/>
            <person name="Rast P."/>
            <person name="Oberbeckmann S."/>
            <person name="Bunk B."/>
            <person name="Jeske O."/>
            <person name="Meyerdierks A."/>
            <person name="Storesund J.E."/>
            <person name="Kallscheuer N."/>
            <person name="Luecker S."/>
            <person name="Lage O.M."/>
            <person name="Pohl T."/>
            <person name="Merkel B.J."/>
            <person name="Hornburger P."/>
            <person name="Mueller R.-W."/>
            <person name="Bruemmer F."/>
            <person name="Labrenz M."/>
            <person name="Spormann A.M."/>
            <person name="Op den Camp H."/>
            <person name="Overmann J."/>
            <person name="Amann R."/>
            <person name="Jetten M.S.M."/>
            <person name="Mascher T."/>
            <person name="Medema M.H."/>
            <person name="Devos D.P."/>
            <person name="Kaster A.-K."/>
            <person name="Ovreas L."/>
            <person name="Rohde M."/>
            <person name="Galperin M.Y."/>
            <person name="Jogler C."/>
        </authorList>
    </citation>
    <scope>NUCLEOTIDE SEQUENCE [LARGE SCALE GENOMIC DNA]</scope>
    <source>
        <strain evidence="2 3">TBK1r</strain>
    </source>
</reference>
<feature type="transmembrane region" description="Helical" evidence="1">
    <location>
        <begin position="30"/>
        <end position="47"/>
    </location>
</feature>
<accession>A0ABX5XTE5</accession>
<organism evidence="2 3">
    <name type="scientific">Stieleria magnilauensis</name>
    <dbReference type="NCBI Taxonomy" id="2527963"/>
    <lineage>
        <taxon>Bacteria</taxon>
        <taxon>Pseudomonadati</taxon>
        <taxon>Planctomycetota</taxon>
        <taxon>Planctomycetia</taxon>
        <taxon>Pirellulales</taxon>
        <taxon>Pirellulaceae</taxon>
        <taxon>Stieleria</taxon>
    </lineage>
</organism>
<gene>
    <name evidence="2" type="ORF">TBK1r_42720</name>
</gene>
<sequence length="69" mass="7784">MSHFWRMLLGCMIPILMVFVLPLFGVSEGVTLAVFLVLMLGCHLLMVPNDHSAHVDHHHKHESNDHANS</sequence>
<keyword evidence="1" id="KW-0472">Membrane</keyword>